<protein>
    <submittedName>
        <fullName evidence="4">Molybdopterin synthase catalytic subunit</fullName>
        <ecNumber evidence="4">2.8.1.12</ecNumber>
    </submittedName>
</protein>
<keyword evidence="3" id="KW-0501">Molybdenum cofactor biosynthesis</keyword>
<name>A0A9W8DSQ7_9FUNG</name>
<proteinExistence type="predicted"/>
<sequence>MAPLPKCCPSNSDPNYVPLHYTEVTPERDEFLITGDKLSLDRATDFVGSPDAGAISTFSGTTRRTFENKEVIQLEYEAYEDMAKKEWYKLVAEARKKHHLIKTSLYHRIGIVPVGESSVIIAVSSAHRADGLNAVRFLIDQLKDKLPIWKKEVLDDGSAHWKANNDPLANKSSHHDHQHHH</sequence>
<dbReference type="FunFam" id="3.90.1170.40:FF:000002">
    <property type="entry name" value="Molybdopterin synthase catalytic subunit"/>
    <property type="match status" value="1"/>
</dbReference>
<evidence type="ECO:0000256" key="3">
    <source>
        <dbReference type="ARBA" id="ARBA00023150"/>
    </source>
</evidence>
<evidence type="ECO:0000313" key="5">
    <source>
        <dbReference type="Proteomes" id="UP001150538"/>
    </source>
</evidence>
<comment type="caution">
    <text evidence="4">The sequence shown here is derived from an EMBL/GenBank/DDBJ whole genome shotgun (WGS) entry which is preliminary data.</text>
</comment>
<dbReference type="Pfam" id="PF02391">
    <property type="entry name" value="MoaE"/>
    <property type="match status" value="1"/>
</dbReference>
<evidence type="ECO:0000256" key="2">
    <source>
        <dbReference type="ARBA" id="ARBA00022679"/>
    </source>
</evidence>
<dbReference type="GO" id="GO:0006777">
    <property type="term" value="P:Mo-molybdopterin cofactor biosynthetic process"/>
    <property type="evidence" value="ECO:0007669"/>
    <property type="project" value="UniProtKB-KW"/>
</dbReference>
<keyword evidence="5" id="KW-1185">Reference proteome</keyword>
<dbReference type="PANTHER" id="PTHR23404">
    <property type="entry name" value="MOLYBDOPTERIN SYNTHASE RELATED"/>
    <property type="match status" value="1"/>
</dbReference>
<dbReference type="InterPro" id="IPR036563">
    <property type="entry name" value="MoaE_sf"/>
</dbReference>
<dbReference type="EC" id="2.8.1.12" evidence="4"/>
<dbReference type="Gene3D" id="3.90.1170.40">
    <property type="entry name" value="Molybdopterin biosynthesis MoaE subunit"/>
    <property type="match status" value="1"/>
</dbReference>
<dbReference type="AlphaFoldDB" id="A0A9W8DSQ7"/>
<dbReference type="CDD" id="cd00756">
    <property type="entry name" value="MoaE"/>
    <property type="match status" value="1"/>
</dbReference>
<keyword evidence="2 4" id="KW-0808">Transferase</keyword>
<gene>
    <name evidence="4" type="primary">MOCS2</name>
    <name evidence="4" type="ORF">H4219_003597</name>
</gene>
<dbReference type="GO" id="GO:0030366">
    <property type="term" value="F:molybdopterin synthase activity"/>
    <property type="evidence" value="ECO:0007669"/>
    <property type="project" value="UniProtKB-EC"/>
</dbReference>
<dbReference type="EMBL" id="JANBPU010000092">
    <property type="protein sequence ID" value="KAJ1916778.1"/>
    <property type="molecule type" value="Genomic_DNA"/>
</dbReference>
<dbReference type="SUPFAM" id="SSF54690">
    <property type="entry name" value="Molybdopterin synthase subunit MoaE"/>
    <property type="match status" value="1"/>
</dbReference>
<evidence type="ECO:0000313" key="4">
    <source>
        <dbReference type="EMBL" id="KAJ1916778.1"/>
    </source>
</evidence>
<evidence type="ECO:0000256" key="1">
    <source>
        <dbReference type="ARBA" id="ARBA00022490"/>
    </source>
</evidence>
<keyword evidence="1" id="KW-0963">Cytoplasm</keyword>
<accession>A0A9W8DSQ7</accession>
<organism evidence="4 5">
    <name type="scientific">Mycoemilia scoparia</name>
    <dbReference type="NCBI Taxonomy" id="417184"/>
    <lineage>
        <taxon>Eukaryota</taxon>
        <taxon>Fungi</taxon>
        <taxon>Fungi incertae sedis</taxon>
        <taxon>Zoopagomycota</taxon>
        <taxon>Kickxellomycotina</taxon>
        <taxon>Kickxellomycetes</taxon>
        <taxon>Kickxellales</taxon>
        <taxon>Kickxellaceae</taxon>
        <taxon>Mycoemilia</taxon>
    </lineage>
</organism>
<reference evidence="4" key="1">
    <citation type="submission" date="2022-07" db="EMBL/GenBank/DDBJ databases">
        <title>Phylogenomic reconstructions and comparative analyses of Kickxellomycotina fungi.</title>
        <authorList>
            <person name="Reynolds N.K."/>
            <person name="Stajich J.E."/>
            <person name="Barry K."/>
            <person name="Grigoriev I.V."/>
            <person name="Crous P."/>
            <person name="Smith M.E."/>
        </authorList>
    </citation>
    <scope>NUCLEOTIDE SEQUENCE</scope>
    <source>
        <strain evidence="4">NBRC 100468</strain>
    </source>
</reference>
<dbReference type="InterPro" id="IPR003448">
    <property type="entry name" value="Mopterin_biosynth_MoaE"/>
</dbReference>
<dbReference type="OrthoDB" id="5531344at2759"/>
<dbReference type="Proteomes" id="UP001150538">
    <property type="component" value="Unassembled WGS sequence"/>
</dbReference>